<accession>A0A1H1MP36</accession>
<evidence type="ECO:0000313" key="2">
    <source>
        <dbReference type="Proteomes" id="UP000198963"/>
    </source>
</evidence>
<proteinExistence type="predicted"/>
<protein>
    <submittedName>
        <fullName evidence="1">Uncharacterized protein</fullName>
    </submittedName>
</protein>
<evidence type="ECO:0000313" key="1">
    <source>
        <dbReference type="EMBL" id="SDR88380.1"/>
    </source>
</evidence>
<sequence length="184" mass="21533">MITSNATFIEQQSPYYKLNESFCLNFEKFINERQGKTSGKFNAWSYVLHGKITTPKPWILEYKKSTFTSDRSLISLKNKNLFVSVIWKTQTTDTKTFSIRRKHSTDNIVGIFNSNFKCLENHKNYILNAKNQSKTIQEVIKTVHPLLVSNEVFQISQKNGILNIKLRTDLHYFNIFNQLTKLNL</sequence>
<dbReference type="EMBL" id="LT629774">
    <property type="protein sequence ID" value="SDR88380.1"/>
    <property type="molecule type" value="Genomic_DNA"/>
</dbReference>
<dbReference type="Proteomes" id="UP000198963">
    <property type="component" value="Chromosome I"/>
</dbReference>
<organism evidence="1 2">
    <name type="scientific">Winogradskyella sediminis</name>
    <dbReference type="NCBI Taxonomy" id="1382466"/>
    <lineage>
        <taxon>Bacteria</taxon>
        <taxon>Pseudomonadati</taxon>
        <taxon>Bacteroidota</taxon>
        <taxon>Flavobacteriia</taxon>
        <taxon>Flavobacteriales</taxon>
        <taxon>Flavobacteriaceae</taxon>
        <taxon>Winogradskyella</taxon>
    </lineage>
</organism>
<dbReference type="AlphaFoldDB" id="A0A1H1MP36"/>
<gene>
    <name evidence="1" type="ORF">SAMN04489797_0378</name>
</gene>
<dbReference type="STRING" id="1249933.SAMN04489797_0378"/>
<reference evidence="1 2" key="1">
    <citation type="submission" date="2016-10" db="EMBL/GenBank/DDBJ databases">
        <authorList>
            <person name="Varghese N."/>
            <person name="Submissions S."/>
        </authorList>
    </citation>
    <scope>NUCLEOTIDE SEQUENCE [LARGE SCALE GENOMIC DNA]</scope>
    <source>
        <strain evidence="1 2">RHA_55</strain>
    </source>
</reference>
<dbReference type="RefSeq" id="WP_092443704.1">
    <property type="nucleotide sequence ID" value="NZ_LT629774.1"/>
</dbReference>
<keyword evidence="2" id="KW-1185">Reference proteome</keyword>
<name>A0A1H1MP36_9FLAO</name>